<dbReference type="OrthoDB" id="10248475at2759"/>
<evidence type="ECO:0000256" key="6">
    <source>
        <dbReference type="ARBA" id="ARBA00048348"/>
    </source>
</evidence>
<keyword evidence="5 8" id="KW-0456">Lyase</keyword>
<evidence type="ECO:0000256" key="1">
    <source>
        <dbReference type="ARBA" id="ARBA00006217"/>
    </source>
</evidence>
<evidence type="ECO:0000256" key="4">
    <source>
        <dbReference type="ARBA" id="ARBA00022833"/>
    </source>
</evidence>
<feature type="binding site" evidence="7">
    <location>
        <position position="85"/>
    </location>
    <ligand>
        <name>Zn(2+)</name>
        <dbReference type="ChEBI" id="CHEBI:29105"/>
    </ligand>
</feature>
<dbReference type="InterPro" id="IPR001765">
    <property type="entry name" value="Carbonic_anhydrase"/>
</dbReference>
<dbReference type="Pfam" id="PF00484">
    <property type="entry name" value="Pro_CA"/>
    <property type="match status" value="1"/>
</dbReference>
<dbReference type="Gene3D" id="3.40.1050.10">
    <property type="entry name" value="Carbonic anhydrase"/>
    <property type="match status" value="2"/>
</dbReference>
<evidence type="ECO:0000256" key="7">
    <source>
        <dbReference type="PIRSR" id="PIRSR601765-1"/>
    </source>
</evidence>
<comment type="similarity">
    <text evidence="1 8">Belongs to the beta-class carbonic anhydrase family.</text>
</comment>
<comment type="function">
    <text evidence="8">Reversible hydration of carbon dioxide.</text>
</comment>
<comment type="cofactor">
    <cofactor evidence="7">
        <name>Zn(2+)</name>
        <dbReference type="ChEBI" id="CHEBI:29105"/>
    </cofactor>
    <text evidence="7">Binds 1 zinc ion per subunit.</text>
</comment>
<dbReference type="EC" id="4.2.1.1" evidence="2 8"/>
<dbReference type="GO" id="GO:0004089">
    <property type="term" value="F:carbonate dehydratase activity"/>
    <property type="evidence" value="ECO:0007669"/>
    <property type="project" value="UniProtKB-UniRule"/>
</dbReference>
<evidence type="ECO:0000256" key="2">
    <source>
        <dbReference type="ARBA" id="ARBA00012925"/>
    </source>
</evidence>
<evidence type="ECO:0000256" key="8">
    <source>
        <dbReference type="RuleBase" id="RU003956"/>
    </source>
</evidence>
<dbReference type="SUPFAM" id="SSF53056">
    <property type="entry name" value="beta-carbonic anhydrase, cab"/>
    <property type="match status" value="1"/>
</dbReference>
<comment type="catalytic activity">
    <reaction evidence="6 8">
        <text>hydrogencarbonate + H(+) = CO2 + H2O</text>
        <dbReference type="Rhea" id="RHEA:10748"/>
        <dbReference type="ChEBI" id="CHEBI:15377"/>
        <dbReference type="ChEBI" id="CHEBI:15378"/>
        <dbReference type="ChEBI" id="CHEBI:16526"/>
        <dbReference type="ChEBI" id="CHEBI:17544"/>
        <dbReference type="EC" id="4.2.1.1"/>
    </reaction>
</comment>
<dbReference type="EMBL" id="JANBQB010000262">
    <property type="protein sequence ID" value="KAJ1978685.1"/>
    <property type="molecule type" value="Genomic_DNA"/>
</dbReference>
<name>A0A9W8B7I2_9FUNG</name>
<evidence type="ECO:0000256" key="3">
    <source>
        <dbReference type="ARBA" id="ARBA00022723"/>
    </source>
</evidence>
<dbReference type="InterPro" id="IPR036874">
    <property type="entry name" value="Carbonic_anhydrase_sf"/>
</dbReference>
<dbReference type="PROSITE" id="PS00704">
    <property type="entry name" value="PROK_CO2_ANHYDRASE_1"/>
    <property type="match status" value="1"/>
</dbReference>
<dbReference type="SMART" id="SM00947">
    <property type="entry name" value="Pro_CA"/>
    <property type="match status" value="1"/>
</dbReference>
<protein>
    <recommendedName>
        <fullName evidence="2 8">Carbonic anhydrase</fullName>
        <ecNumber evidence="2 8">4.2.1.1</ecNumber>
    </recommendedName>
    <alternativeName>
        <fullName evidence="8">Carbonate dehydratase</fullName>
    </alternativeName>
</protein>
<dbReference type="GO" id="GO:0008270">
    <property type="term" value="F:zinc ion binding"/>
    <property type="evidence" value="ECO:0007669"/>
    <property type="project" value="UniProtKB-UniRule"/>
</dbReference>
<evidence type="ECO:0000313" key="9">
    <source>
        <dbReference type="EMBL" id="KAJ1978685.1"/>
    </source>
</evidence>
<dbReference type="AlphaFoldDB" id="A0A9W8B7I2"/>
<dbReference type="InterPro" id="IPR015892">
    <property type="entry name" value="Carbonic_anhydrase_CS"/>
</dbReference>
<feature type="binding site" evidence="7">
    <location>
        <position position="87"/>
    </location>
    <ligand>
        <name>Zn(2+)</name>
        <dbReference type="ChEBI" id="CHEBI:29105"/>
    </ligand>
</feature>
<dbReference type="GO" id="GO:0015976">
    <property type="term" value="P:carbon utilization"/>
    <property type="evidence" value="ECO:0007669"/>
    <property type="project" value="InterPro"/>
</dbReference>
<organism evidence="9 10">
    <name type="scientific">Dimargaris verticillata</name>
    <dbReference type="NCBI Taxonomy" id="2761393"/>
    <lineage>
        <taxon>Eukaryota</taxon>
        <taxon>Fungi</taxon>
        <taxon>Fungi incertae sedis</taxon>
        <taxon>Zoopagomycota</taxon>
        <taxon>Kickxellomycotina</taxon>
        <taxon>Dimargaritomycetes</taxon>
        <taxon>Dimargaritales</taxon>
        <taxon>Dimargaritaceae</taxon>
        <taxon>Dimargaris</taxon>
    </lineage>
</organism>
<dbReference type="Proteomes" id="UP001151582">
    <property type="component" value="Unassembled WGS sequence"/>
</dbReference>
<dbReference type="PANTHER" id="PTHR11002:SF76">
    <property type="entry name" value="CARBONIC ANHYDRASE"/>
    <property type="match status" value="1"/>
</dbReference>
<evidence type="ECO:0000313" key="10">
    <source>
        <dbReference type="Proteomes" id="UP001151582"/>
    </source>
</evidence>
<reference evidence="9" key="1">
    <citation type="submission" date="2022-07" db="EMBL/GenBank/DDBJ databases">
        <title>Phylogenomic reconstructions and comparative analyses of Kickxellomycotina fungi.</title>
        <authorList>
            <person name="Reynolds N.K."/>
            <person name="Stajich J.E."/>
            <person name="Barry K."/>
            <person name="Grigoriev I.V."/>
            <person name="Crous P."/>
            <person name="Smith M.E."/>
        </authorList>
    </citation>
    <scope>NUCLEOTIDE SEQUENCE</scope>
    <source>
        <strain evidence="9">RSA 567</strain>
    </source>
</reference>
<accession>A0A9W8B7I2</accession>
<evidence type="ECO:0000256" key="5">
    <source>
        <dbReference type="ARBA" id="ARBA00023239"/>
    </source>
</evidence>
<sequence length="234" mass="25717">MIRPISDDIVLGHLRLTVAALIVAVVLSGRSINADSFNEIIGSNTDDNEPLIQGNRQWVSQTTTPANLISQLAATQSPKYLWIGCSDSRVPPTTLTGMTIGDIFVARNITNVINPGDATMMSVIEYALLHLKGSIDPNLETKYVGPFLGGVKRLTINNPQHFPNPSLDSKATLSKLTQFNVVRSLRNLKNSEIYDQALKINPNLKVEAWVHDVATGLLNRFDDNHPNFQNANFS</sequence>
<dbReference type="PANTHER" id="PTHR11002">
    <property type="entry name" value="CARBONIC ANHYDRASE"/>
    <property type="match status" value="1"/>
</dbReference>
<comment type="caution">
    <text evidence="9">The sequence shown here is derived from an EMBL/GenBank/DDBJ whole genome shotgun (WGS) entry which is preliminary data.</text>
</comment>
<keyword evidence="4 7" id="KW-0862">Zinc</keyword>
<gene>
    <name evidence="9" type="ORF">H4R34_003115</name>
</gene>
<keyword evidence="10" id="KW-1185">Reference proteome</keyword>
<keyword evidence="3 7" id="KW-0479">Metal-binding</keyword>
<proteinExistence type="inferred from homology"/>